<feature type="non-terminal residue" evidence="1">
    <location>
        <position position="58"/>
    </location>
</feature>
<reference evidence="1 2" key="2">
    <citation type="journal article" date="2017" name="Front. Plant Sci.">
        <title>Gene Classification and Mining of Molecular Markers Useful in Red Clover (Trifolium pratense) Breeding.</title>
        <authorList>
            <person name="Istvanek J."/>
            <person name="Dluhosova J."/>
            <person name="Dluhos P."/>
            <person name="Patkova L."/>
            <person name="Nedelnik J."/>
            <person name="Repkova J."/>
        </authorList>
    </citation>
    <scope>NUCLEOTIDE SEQUENCE [LARGE SCALE GENOMIC DNA]</scope>
    <source>
        <strain evidence="2">cv. Tatra</strain>
        <tissue evidence="1">Young leaves</tissue>
    </source>
</reference>
<organism evidence="1 2">
    <name type="scientific">Trifolium pratense</name>
    <name type="common">Red clover</name>
    <dbReference type="NCBI Taxonomy" id="57577"/>
    <lineage>
        <taxon>Eukaryota</taxon>
        <taxon>Viridiplantae</taxon>
        <taxon>Streptophyta</taxon>
        <taxon>Embryophyta</taxon>
        <taxon>Tracheophyta</taxon>
        <taxon>Spermatophyta</taxon>
        <taxon>Magnoliopsida</taxon>
        <taxon>eudicotyledons</taxon>
        <taxon>Gunneridae</taxon>
        <taxon>Pentapetalae</taxon>
        <taxon>rosids</taxon>
        <taxon>fabids</taxon>
        <taxon>Fabales</taxon>
        <taxon>Fabaceae</taxon>
        <taxon>Papilionoideae</taxon>
        <taxon>50 kb inversion clade</taxon>
        <taxon>NPAAA clade</taxon>
        <taxon>Hologalegina</taxon>
        <taxon>IRL clade</taxon>
        <taxon>Trifolieae</taxon>
        <taxon>Trifolium</taxon>
    </lineage>
</organism>
<proteinExistence type="predicted"/>
<name>A0A2K3KPB3_TRIPR</name>
<dbReference type="Proteomes" id="UP000236291">
    <property type="component" value="Unassembled WGS sequence"/>
</dbReference>
<dbReference type="AlphaFoldDB" id="A0A2K3KPB3"/>
<dbReference type="EMBL" id="ASHM01222582">
    <property type="protein sequence ID" value="PNX68134.1"/>
    <property type="molecule type" value="Genomic_DNA"/>
</dbReference>
<sequence length="58" mass="6380">MGLRERGCVRVERVGRLGGGSWRAFGMVEVRQGVGGLESVFRDRWEMGQTPFSGLIPG</sequence>
<accession>A0A2K3KPB3</accession>
<gene>
    <name evidence="1" type="ORF">L195_g063841</name>
</gene>
<evidence type="ECO:0000313" key="2">
    <source>
        <dbReference type="Proteomes" id="UP000236291"/>
    </source>
</evidence>
<evidence type="ECO:0000313" key="1">
    <source>
        <dbReference type="EMBL" id="PNX68134.1"/>
    </source>
</evidence>
<reference evidence="1 2" key="1">
    <citation type="journal article" date="2014" name="Am. J. Bot.">
        <title>Genome assembly and annotation for red clover (Trifolium pratense; Fabaceae).</title>
        <authorList>
            <person name="Istvanek J."/>
            <person name="Jaros M."/>
            <person name="Krenek A."/>
            <person name="Repkova J."/>
        </authorList>
    </citation>
    <scope>NUCLEOTIDE SEQUENCE [LARGE SCALE GENOMIC DNA]</scope>
    <source>
        <strain evidence="2">cv. Tatra</strain>
        <tissue evidence="1">Young leaves</tissue>
    </source>
</reference>
<comment type="caution">
    <text evidence="1">The sequence shown here is derived from an EMBL/GenBank/DDBJ whole genome shotgun (WGS) entry which is preliminary data.</text>
</comment>
<protein>
    <submittedName>
        <fullName evidence="1">Uncharacterized protein</fullName>
    </submittedName>
</protein>